<accession>A0A4Z2FGU6</accession>
<feature type="region of interest" description="Disordered" evidence="1">
    <location>
        <begin position="1"/>
        <end position="25"/>
    </location>
</feature>
<keyword evidence="3" id="KW-1185">Reference proteome</keyword>
<comment type="caution">
    <text evidence="2">The sequence shown here is derived from an EMBL/GenBank/DDBJ whole genome shotgun (WGS) entry which is preliminary data.</text>
</comment>
<dbReference type="EMBL" id="SRLO01001216">
    <property type="protein sequence ID" value="TNN40125.1"/>
    <property type="molecule type" value="Genomic_DNA"/>
</dbReference>
<protein>
    <submittedName>
        <fullName evidence="2">Uncharacterized protein</fullName>
    </submittedName>
</protein>
<organism evidence="2 3">
    <name type="scientific">Liparis tanakae</name>
    <name type="common">Tanaka's snailfish</name>
    <dbReference type="NCBI Taxonomy" id="230148"/>
    <lineage>
        <taxon>Eukaryota</taxon>
        <taxon>Metazoa</taxon>
        <taxon>Chordata</taxon>
        <taxon>Craniata</taxon>
        <taxon>Vertebrata</taxon>
        <taxon>Euteleostomi</taxon>
        <taxon>Actinopterygii</taxon>
        <taxon>Neopterygii</taxon>
        <taxon>Teleostei</taxon>
        <taxon>Neoteleostei</taxon>
        <taxon>Acanthomorphata</taxon>
        <taxon>Eupercaria</taxon>
        <taxon>Perciformes</taxon>
        <taxon>Cottioidei</taxon>
        <taxon>Cottales</taxon>
        <taxon>Liparidae</taxon>
        <taxon>Liparis</taxon>
    </lineage>
</organism>
<evidence type="ECO:0000313" key="3">
    <source>
        <dbReference type="Proteomes" id="UP000314294"/>
    </source>
</evidence>
<feature type="compositionally biased region" description="Basic and acidic residues" evidence="1">
    <location>
        <begin position="42"/>
        <end position="52"/>
    </location>
</feature>
<feature type="region of interest" description="Disordered" evidence="1">
    <location>
        <begin position="33"/>
        <end position="52"/>
    </location>
</feature>
<dbReference type="AlphaFoldDB" id="A0A4Z2FGU6"/>
<reference evidence="2 3" key="1">
    <citation type="submission" date="2019-03" db="EMBL/GenBank/DDBJ databases">
        <title>First draft genome of Liparis tanakae, snailfish: a comprehensive survey of snailfish specific genes.</title>
        <authorList>
            <person name="Kim W."/>
            <person name="Song I."/>
            <person name="Jeong J.-H."/>
            <person name="Kim D."/>
            <person name="Kim S."/>
            <person name="Ryu S."/>
            <person name="Song J.Y."/>
            <person name="Lee S.K."/>
        </authorList>
    </citation>
    <scope>NUCLEOTIDE SEQUENCE [LARGE SCALE GENOMIC DNA]</scope>
    <source>
        <tissue evidence="2">Muscle</tissue>
    </source>
</reference>
<evidence type="ECO:0000313" key="2">
    <source>
        <dbReference type="EMBL" id="TNN40125.1"/>
    </source>
</evidence>
<proteinExistence type="predicted"/>
<name>A0A4Z2FGU6_9TELE</name>
<dbReference type="Proteomes" id="UP000314294">
    <property type="component" value="Unassembled WGS sequence"/>
</dbReference>
<gene>
    <name evidence="2" type="ORF">EYF80_049707</name>
</gene>
<sequence length="121" mass="13163">MSRFLVDGAALPPDQLQTSTGDGHRWEEELILNQHPGGDRPPPAHDNHHHLDGPLRLAERSLGALAENKKADVESELLVVRRGQTLGCVDTHERSITPDAARLHVEEDGPAAVTSPCDLTM</sequence>
<evidence type="ECO:0000256" key="1">
    <source>
        <dbReference type="SAM" id="MobiDB-lite"/>
    </source>
</evidence>